<dbReference type="InterPro" id="IPR020846">
    <property type="entry name" value="MFS_dom"/>
</dbReference>
<feature type="transmembrane region" description="Helical" evidence="5">
    <location>
        <begin position="97"/>
        <end position="122"/>
    </location>
</feature>
<evidence type="ECO:0000259" key="6">
    <source>
        <dbReference type="PROSITE" id="PS50850"/>
    </source>
</evidence>
<dbReference type="Gene3D" id="1.20.1250.20">
    <property type="entry name" value="MFS general substrate transporter like domains"/>
    <property type="match status" value="2"/>
</dbReference>
<proteinExistence type="predicted"/>
<dbReference type="RefSeq" id="WP_377044115.1">
    <property type="nucleotide sequence ID" value="NZ_JBHLUN010000006.1"/>
</dbReference>
<reference evidence="7 8" key="1">
    <citation type="submission" date="2024-09" db="EMBL/GenBank/DDBJ databases">
        <authorList>
            <person name="Sun Q."/>
            <person name="Mori K."/>
        </authorList>
    </citation>
    <scope>NUCLEOTIDE SEQUENCE [LARGE SCALE GENOMIC DNA]</scope>
    <source>
        <strain evidence="7 8">TBRC 5777</strain>
    </source>
</reference>
<dbReference type="PANTHER" id="PTHR11662:SF333">
    <property type="entry name" value="D-GALACTONATE TRANSPORTER"/>
    <property type="match status" value="1"/>
</dbReference>
<evidence type="ECO:0000256" key="4">
    <source>
        <dbReference type="ARBA" id="ARBA00023136"/>
    </source>
</evidence>
<feature type="transmembrane region" description="Helical" evidence="5">
    <location>
        <begin position="294"/>
        <end position="315"/>
    </location>
</feature>
<feature type="transmembrane region" description="Helical" evidence="5">
    <location>
        <begin position="20"/>
        <end position="38"/>
    </location>
</feature>
<evidence type="ECO:0000313" key="8">
    <source>
        <dbReference type="Proteomes" id="UP001589865"/>
    </source>
</evidence>
<dbReference type="Pfam" id="PF07690">
    <property type="entry name" value="MFS_1"/>
    <property type="match status" value="1"/>
</dbReference>
<accession>A0ABV6JRX7</accession>
<evidence type="ECO:0000313" key="7">
    <source>
        <dbReference type="EMBL" id="MFC0408359.1"/>
    </source>
</evidence>
<dbReference type="PROSITE" id="PS50850">
    <property type="entry name" value="MFS"/>
    <property type="match status" value="1"/>
</dbReference>
<dbReference type="EMBL" id="JBHLUN010000006">
    <property type="protein sequence ID" value="MFC0408359.1"/>
    <property type="molecule type" value="Genomic_DNA"/>
</dbReference>
<dbReference type="InterPro" id="IPR050382">
    <property type="entry name" value="MFS_Na/Anion_cotransporter"/>
</dbReference>
<feature type="transmembrane region" description="Helical" evidence="5">
    <location>
        <begin position="413"/>
        <end position="433"/>
    </location>
</feature>
<keyword evidence="8" id="KW-1185">Reference proteome</keyword>
<feature type="transmembrane region" description="Helical" evidence="5">
    <location>
        <begin position="351"/>
        <end position="375"/>
    </location>
</feature>
<keyword evidence="4 5" id="KW-0472">Membrane</keyword>
<dbReference type="InterPro" id="IPR036259">
    <property type="entry name" value="MFS_trans_sf"/>
</dbReference>
<evidence type="ECO:0000256" key="3">
    <source>
        <dbReference type="ARBA" id="ARBA00022989"/>
    </source>
</evidence>
<dbReference type="PIRSF" id="PIRSF002808">
    <property type="entry name" value="Hexose_phosphate_transp"/>
    <property type="match status" value="1"/>
</dbReference>
<dbReference type="PANTHER" id="PTHR11662">
    <property type="entry name" value="SOLUTE CARRIER FAMILY 17"/>
    <property type="match status" value="1"/>
</dbReference>
<evidence type="ECO:0000256" key="2">
    <source>
        <dbReference type="ARBA" id="ARBA00022692"/>
    </source>
</evidence>
<dbReference type="Proteomes" id="UP001589865">
    <property type="component" value="Unassembled WGS sequence"/>
</dbReference>
<dbReference type="InterPro" id="IPR011701">
    <property type="entry name" value="MFS"/>
</dbReference>
<evidence type="ECO:0000256" key="1">
    <source>
        <dbReference type="ARBA" id="ARBA00004141"/>
    </source>
</evidence>
<dbReference type="CDD" id="cd17319">
    <property type="entry name" value="MFS_ExuT_GudP_like"/>
    <property type="match status" value="1"/>
</dbReference>
<feature type="transmembrane region" description="Helical" evidence="5">
    <location>
        <begin position="175"/>
        <end position="197"/>
    </location>
</feature>
<name>A0ABV6JRX7_9PROT</name>
<feature type="transmembrane region" description="Helical" evidence="5">
    <location>
        <begin position="59"/>
        <end position="77"/>
    </location>
</feature>
<feature type="transmembrane region" description="Helical" evidence="5">
    <location>
        <begin position="327"/>
        <end position="345"/>
    </location>
</feature>
<sequence>MSASDIPAGSGRLDSSTATRSRYLIVALLFITGVVNYLDRTNLSITAPSLSQELGVDTATMGWLFSAFGWTYVALQIPGGWLADKVHPKLLYPLVILFWSLATLCLGFVGGLASLVVLRLAVGAFEAPSYIMNNRIVTTWFPERERASTVGIYTSAQYVGLGFLTPALIWCEVTYGWRSVFLVTGVLGLILAVIWVAMYRDPARFRGTNAAEVELIRAGGGIPDLSTRIEARAATKAKFSWRDLGIVLSRRKLWGMYIGQFCMLASANFFLTWFPTYLVQFRHMDFIKVGFYASLPFLAAFFGVLFSGFLSDFLLRRGATLAVARKVPVIAGVALSTIIIGAQYVDTPGMVILFLTVAFFGTGMASITWSLVSTLAPERLIGLTGGVFNLFGGLSGIVIPIVIGYLVQGGSFTPAFLMCSGLAVVAVFCYVVLVGRVERVPD</sequence>
<keyword evidence="2 5" id="KW-0812">Transmembrane</keyword>
<keyword evidence="3 5" id="KW-1133">Transmembrane helix</keyword>
<dbReference type="SUPFAM" id="SSF103473">
    <property type="entry name" value="MFS general substrate transporter"/>
    <property type="match status" value="1"/>
</dbReference>
<protein>
    <submittedName>
        <fullName evidence="7">MFS transporter</fullName>
    </submittedName>
</protein>
<feature type="transmembrane region" description="Helical" evidence="5">
    <location>
        <begin position="387"/>
        <end position="407"/>
    </location>
</feature>
<organism evidence="7 8">
    <name type="scientific">Roseomonas elaeocarpi</name>
    <dbReference type="NCBI Taxonomy" id="907779"/>
    <lineage>
        <taxon>Bacteria</taxon>
        <taxon>Pseudomonadati</taxon>
        <taxon>Pseudomonadota</taxon>
        <taxon>Alphaproteobacteria</taxon>
        <taxon>Acetobacterales</taxon>
        <taxon>Roseomonadaceae</taxon>
        <taxon>Roseomonas</taxon>
    </lineage>
</organism>
<dbReference type="InterPro" id="IPR000849">
    <property type="entry name" value="Sugar_P_transporter"/>
</dbReference>
<comment type="subcellular location">
    <subcellularLocation>
        <location evidence="1">Membrane</location>
        <topology evidence="1">Multi-pass membrane protein</topology>
    </subcellularLocation>
</comment>
<gene>
    <name evidence="7" type="ORF">ACFFGY_08885</name>
</gene>
<evidence type="ECO:0000256" key="5">
    <source>
        <dbReference type="SAM" id="Phobius"/>
    </source>
</evidence>
<feature type="transmembrane region" description="Helical" evidence="5">
    <location>
        <begin position="254"/>
        <end position="274"/>
    </location>
</feature>
<feature type="domain" description="Major facilitator superfamily (MFS) profile" evidence="6">
    <location>
        <begin position="25"/>
        <end position="438"/>
    </location>
</feature>
<feature type="transmembrane region" description="Helical" evidence="5">
    <location>
        <begin position="150"/>
        <end position="169"/>
    </location>
</feature>
<comment type="caution">
    <text evidence="7">The sequence shown here is derived from an EMBL/GenBank/DDBJ whole genome shotgun (WGS) entry which is preliminary data.</text>
</comment>